<dbReference type="EMBL" id="JBHSEK010000004">
    <property type="protein sequence ID" value="MFC4489809.1"/>
    <property type="molecule type" value="Genomic_DNA"/>
</dbReference>
<reference evidence="2" key="1">
    <citation type="journal article" date="2019" name="Int. J. Syst. Evol. Microbiol.">
        <title>The Global Catalogue of Microorganisms (GCM) 10K type strain sequencing project: providing services to taxonomists for standard genome sequencing and annotation.</title>
        <authorList>
            <consortium name="The Broad Institute Genomics Platform"/>
            <consortium name="The Broad Institute Genome Sequencing Center for Infectious Disease"/>
            <person name="Wu L."/>
            <person name="Ma J."/>
        </authorList>
    </citation>
    <scope>NUCLEOTIDE SEQUENCE [LARGE SCALE GENOMIC DNA]</scope>
    <source>
        <strain evidence="2">CGMCC 4.7608</strain>
    </source>
</reference>
<evidence type="ECO:0000313" key="1">
    <source>
        <dbReference type="EMBL" id="MFC4489809.1"/>
    </source>
</evidence>
<protein>
    <recommendedName>
        <fullName evidence="3">GNAT family N-acetyltransferase</fullName>
    </recommendedName>
</protein>
<gene>
    <name evidence="1" type="ORF">ACFO0R_09270</name>
</gene>
<proteinExistence type="predicted"/>
<dbReference type="Proteomes" id="UP001595999">
    <property type="component" value="Unassembled WGS sequence"/>
</dbReference>
<comment type="caution">
    <text evidence="1">The sequence shown here is derived from an EMBL/GenBank/DDBJ whole genome shotgun (WGS) entry which is preliminary data.</text>
</comment>
<evidence type="ECO:0008006" key="3">
    <source>
        <dbReference type="Google" id="ProtNLM"/>
    </source>
</evidence>
<dbReference type="RefSeq" id="WP_231461183.1">
    <property type="nucleotide sequence ID" value="NZ_JAJOHW010000023.1"/>
</dbReference>
<sequence>MGTITHSDTLYPHLLTMAGRERLVDEAYQVHDAVFSGMDRAAFRKMVLPESEHSSILLHRGEHGQAVGYCAVHLFQRRAAGREVKVLRGQAGLLKDYRGRNSNMPFLAGCMLRYWLRGPWRPMYFLGAMIHPSSFIQMHKYAAGMWPSPERGMEQPLARLAAELCGSFGMAAPAAERPFVVKLGILTRDSQTDRQFWLQHPRPAARYFVEHNPDYHEGHGLLAMAELSPTAILNGVWRYLRDRRRAAAERSRL</sequence>
<keyword evidence="2" id="KW-1185">Reference proteome</keyword>
<name>A0ABV8ZQ07_9NEIS</name>
<accession>A0ABV8ZQ07</accession>
<organism evidence="1 2">
    <name type="scientific">Chromobacterium aquaticum</name>
    <dbReference type="NCBI Taxonomy" id="467180"/>
    <lineage>
        <taxon>Bacteria</taxon>
        <taxon>Pseudomonadati</taxon>
        <taxon>Pseudomonadota</taxon>
        <taxon>Betaproteobacteria</taxon>
        <taxon>Neisseriales</taxon>
        <taxon>Chromobacteriaceae</taxon>
        <taxon>Chromobacterium</taxon>
    </lineage>
</organism>
<evidence type="ECO:0000313" key="2">
    <source>
        <dbReference type="Proteomes" id="UP001595999"/>
    </source>
</evidence>